<feature type="transmembrane region" description="Helical" evidence="1">
    <location>
        <begin position="12"/>
        <end position="32"/>
    </location>
</feature>
<keyword evidence="3" id="KW-1185">Reference proteome</keyword>
<feature type="transmembrane region" description="Helical" evidence="1">
    <location>
        <begin position="38"/>
        <end position="56"/>
    </location>
</feature>
<evidence type="ECO:0000313" key="2">
    <source>
        <dbReference type="EMBL" id="SET73709.1"/>
    </source>
</evidence>
<dbReference type="Proteomes" id="UP000198970">
    <property type="component" value="Chromosome I"/>
</dbReference>
<dbReference type="Pfam" id="PF09946">
    <property type="entry name" value="DUF2178"/>
    <property type="match status" value="1"/>
</dbReference>
<gene>
    <name evidence="2" type="ORF">SAMN02745906_1513</name>
</gene>
<accession>A0ABY1C6A1</accession>
<evidence type="ECO:0000313" key="3">
    <source>
        <dbReference type="Proteomes" id="UP000198970"/>
    </source>
</evidence>
<protein>
    <submittedName>
        <fullName evidence="2">Uncharacterized protein</fullName>
    </submittedName>
</protein>
<keyword evidence="1" id="KW-0472">Membrane</keyword>
<dbReference type="InterPro" id="IPR019235">
    <property type="entry name" value="DUF2178_TM"/>
</dbReference>
<dbReference type="RefSeq" id="WP_054791918.1">
    <property type="nucleotide sequence ID" value="NZ_LT630003.1"/>
</dbReference>
<sequence length="135" mass="15283">MINKPITVIKELLTDGLSNGALLFMGLVSTFYKKTMMGTVIAGGLLIIMIMSFLLKKVKSEPWDEMTMVYYSRARRITFNMICIIIAIAGLLLLIMKKEIIITPSLIFVILGFVGLFQTITYIWIERKNSIILEA</sequence>
<name>A0ABY1C6A1_9FIRM</name>
<feature type="transmembrane region" description="Helical" evidence="1">
    <location>
        <begin position="101"/>
        <end position="125"/>
    </location>
</feature>
<feature type="transmembrane region" description="Helical" evidence="1">
    <location>
        <begin position="77"/>
        <end position="95"/>
    </location>
</feature>
<evidence type="ECO:0000256" key="1">
    <source>
        <dbReference type="SAM" id="Phobius"/>
    </source>
</evidence>
<dbReference type="EMBL" id="LT630003">
    <property type="protein sequence ID" value="SET73709.1"/>
    <property type="molecule type" value="Genomic_DNA"/>
</dbReference>
<organism evidence="2 3">
    <name type="scientific">Lacrimispora sphenoides JCM 1415</name>
    <dbReference type="NCBI Taxonomy" id="1297793"/>
    <lineage>
        <taxon>Bacteria</taxon>
        <taxon>Bacillati</taxon>
        <taxon>Bacillota</taxon>
        <taxon>Clostridia</taxon>
        <taxon>Lachnospirales</taxon>
        <taxon>Lachnospiraceae</taxon>
        <taxon>Lacrimispora</taxon>
    </lineage>
</organism>
<keyword evidence="1" id="KW-0812">Transmembrane</keyword>
<keyword evidence="1" id="KW-1133">Transmembrane helix</keyword>
<reference evidence="2 3" key="1">
    <citation type="submission" date="2016-10" db="EMBL/GenBank/DDBJ databases">
        <authorList>
            <person name="Varghese N."/>
            <person name="Submissions S."/>
        </authorList>
    </citation>
    <scope>NUCLEOTIDE SEQUENCE [LARGE SCALE GENOMIC DNA]</scope>
    <source>
        <strain evidence="2 3">ATCC 19403</strain>
    </source>
</reference>
<proteinExistence type="predicted"/>